<evidence type="ECO:0000313" key="10">
    <source>
        <dbReference type="EMBL" id="TDT34254.1"/>
    </source>
</evidence>
<feature type="transmembrane region" description="Helical" evidence="8">
    <location>
        <begin position="314"/>
        <end position="337"/>
    </location>
</feature>
<sequence>MDSVADDSEWHGHARGSAEYRRILIALGAAGLATFAQLYSPQGLLPMIGRELQVSADRAALTISVSTFALALSVLAWSALADRIGRLPAMRIALIMAACLGLLSPLAPTFEALLILRFVEGVAIGGVPALAVTFLHEEVAAEHTAVAASTYISGTSIGGLLGRLVAAPFADLAGWRAGMVAVSVMAAFAVVIFLVAVPRARGFRPTQAQHNVWHGLSANLRDRSMLVLFAQGFLLMGGFVATYNYLTFRLEDPPFDLPVSIIALIFLAYLAGTASARVAGGLAQRYGRRPVLLISVAVMIIGVLITLPDWLPSVLFGLIVLTTGFFAAHSISAGWVGHRATAGPAQATSLYNLAYYGGSSLFGWAGGLAFLLGWGGTAAMVIALALVALLLAAGSRLR</sequence>
<evidence type="ECO:0000313" key="11">
    <source>
        <dbReference type="Proteomes" id="UP000295371"/>
    </source>
</evidence>
<dbReference type="GO" id="GO:0005886">
    <property type="term" value="C:plasma membrane"/>
    <property type="evidence" value="ECO:0007669"/>
    <property type="project" value="UniProtKB-SubCell"/>
</dbReference>
<dbReference type="Gene3D" id="1.20.1250.20">
    <property type="entry name" value="MFS general substrate transporter like domains"/>
    <property type="match status" value="1"/>
</dbReference>
<dbReference type="EMBL" id="SOAW01000001">
    <property type="protein sequence ID" value="TDT34254.1"/>
    <property type="molecule type" value="Genomic_DNA"/>
</dbReference>
<feature type="transmembrane region" description="Helical" evidence="8">
    <location>
        <begin position="20"/>
        <end position="39"/>
    </location>
</feature>
<feature type="transmembrane region" description="Helical" evidence="8">
    <location>
        <begin position="59"/>
        <end position="80"/>
    </location>
</feature>
<dbReference type="PANTHER" id="PTHR43271">
    <property type="entry name" value="BLL2771 PROTEIN"/>
    <property type="match status" value="1"/>
</dbReference>
<evidence type="ECO:0000256" key="2">
    <source>
        <dbReference type="ARBA" id="ARBA00008335"/>
    </source>
</evidence>
<gene>
    <name evidence="10" type="ORF">CLV29_1912</name>
</gene>
<evidence type="ECO:0000256" key="7">
    <source>
        <dbReference type="ARBA" id="ARBA00023136"/>
    </source>
</evidence>
<feature type="transmembrane region" description="Helical" evidence="8">
    <location>
        <begin position="378"/>
        <end position="397"/>
    </location>
</feature>
<keyword evidence="3" id="KW-0813">Transport</keyword>
<dbReference type="InterPro" id="IPR011701">
    <property type="entry name" value="MFS"/>
</dbReference>
<organism evidence="10 11">
    <name type="scientific">Naumannella halotolerans</name>
    <dbReference type="NCBI Taxonomy" id="993414"/>
    <lineage>
        <taxon>Bacteria</taxon>
        <taxon>Bacillati</taxon>
        <taxon>Actinomycetota</taxon>
        <taxon>Actinomycetes</taxon>
        <taxon>Propionibacteriales</taxon>
        <taxon>Propionibacteriaceae</taxon>
        <taxon>Naumannella</taxon>
    </lineage>
</organism>
<feature type="transmembrane region" description="Helical" evidence="8">
    <location>
        <begin position="291"/>
        <end position="308"/>
    </location>
</feature>
<feature type="transmembrane region" description="Helical" evidence="8">
    <location>
        <begin position="147"/>
        <end position="169"/>
    </location>
</feature>
<evidence type="ECO:0000256" key="6">
    <source>
        <dbReference type="ARBA" id="ARBA00022989"/>
    </source>
</evidence>
<dbReference type="InterPro" id="IPR020846">
    <property type="entry name" value="MFS_dom"/>
</dbReference>
<dbReference type="OrthoDB" id="63984at2"/>
<keyword evidence="5 8" id="KW-0812">Transmembrane</keyword>
<proteinExistence type="inferred from homology"/>
<feature type="transmembrane region" description="Helical" evidence="8">
    <location>
        <begin position="114"/>
        <end position="135"/>
    </location>
</feature>
<protein>
    <submittedName>
        <fullName evidence="10">Putative MFS family arabinose efflux permease</fullName>
    </submittedName>
</protein>
<keyword evidence="7 8" id="KW-0472">Membrane</keyword>
<evidence type="ECO:0000256" key="3">
    <source>
        <dbReference type="ARBA" id="ARBA00022448"/>
    </source>
</evidence>
<evidence type="ECO:0000259" key="9">
    <source>
        <dbReference type="PROSITE" id="PS50850"/>
    </source>
</evidence>
<dbReference type="Pfam" id="PF07690">
    <property type="entry name" value="MFS_1"/>
    <property type="match status" value="1"/>
</dbReference>
<dbReference type="CDD" id="cd17324">
    <property type="entry name" value="MFS_NepI_like"/>
    <property type="match status" value="1"/>
</dbReference>
<dbReference type="SUPFAM" id="SSF103473">
    <property type="entry name" value="MFS general substrate transporter"/>
    <property type="match status" value="1"/>
</dbReference>
<keyword evidence="11" id="KW-1185">Reference proteome</keyword>
<dbReference type="PROSITE" id="PS50850">
    <property type="entry name" value="MFS"/>
    <property type="match status" value="1"/>
</dbReference>
<feature type="domain" description="Major facilitator superfamily (MFS) profile" evidence="9">
    <location>
        <begin position="23"/>
        <end position="398"/>
    </location>
</feature>
<accession>A0A4R7JAA2</accession>
<dbReference type="GO" id="GO:0022857">
    <property type="term" value="F:transmembrane transporter activity"/>
    <property type="evidence" value="ECO:0007669"/>
    <property type="project" value="InterPro"/>
</dbReference>
<evidence type="ECO:0000256" key="4">
    <source>
        <dbReference type="ARBA" id="ARBA00022475"/>
    </source>
</evidence>
<feature type="transmembrane region" description="Helical" evidence="8">
    <location>
        <begin position="349"/>
        <end position="372"/>
    </location>
</feature>
<keyword evidence="4" id="KW-1003">Cell membrane</keyword>
<evidence type="ECO:0000256" key="1">
    <source>
        <dbReference type="ARBA" id="ARBA00004651"/>
    </source>
</evidence>
<reference evidence="10 11" key="1">
    <citation type="submission" date="2019-03" db="EMBL/GenBank/DDBJ databases">
        <title>Genomic Encyclopedia of Archaeal and Bacterial Type Strains, Phase II (KMG-II): from individual species to whole genera.</title>
        <authorList>
            <person name="Goeker M."/>
        </authorList>
    </citation>
    <scope>NUCLEOTIDE SEQUENCE [LARGE SCALE GENOMIC DNA]</scope>
    <source>
        <strain evidence="10 11">DSM 24323</strain>
    </source>
</reference>
<feature type="transmembrane region" description="Helical" evidence="8">
    <location>
        <begin position="226"/>
        <end position="246"/>
    </location>
</feature>
<feature type="transmembrane region" description="Helical" evidence="8">
    <location>
        <begin position="175"/>
        <end position="197"/>
    </location>
</feature>
<comment type="subcellular location">
    <subcellularLocation>
        <location evidence="1">Cell membrane</location>
        <topology evidence="1">Multi-pass membrane protein</topology>
    </subcellularLocation>
</comment>
<evidence type="ECO:0000256" key="8">
    <source>
        <dbReference type="SAM" id="Phobius"/>
    </source>
</evidence>
<dbReference type="RefSeq" id="WP_133754656.1">
    <property type="nucleotide sequence ID" value="NZ_CP171129.1"/>
</dbReference>
<dbReference type="AlphaFoldDB" id="A0A4R7JAA2"/>
<evidence type="ECO:0000256" key="5">
    <source>
        <dbReference type="ARBA" id="ARBA00022692"/>
    </source>
</evidence>
<comment type="caution">
    <text evidence="10">The sequence shown here is derived from an EMBL/GenBank/DDBJ whole genome shotgun (WGS) entry which is preliminary data.</text>
</comment>
<keyword evidence="6 8" id="KW-1133">Transmembrane helix</keyword>
<feature type="transmembrane region" description="Helical" evidence="8">
    <location>
        <begin position="92"/>
        <end position="108"/>
    </location>
</feature>
<name>A0A4R7JAA2_9ACTN</name>
<feature type="transmembrane region" description="Helical" evidence="8">
    <location>
        <begin position="258"/>
        <end position="279"/>
    </location>
</feature>
<dbReference type="Proteomes" id="UP000295371">
    <property type="component" value="Unassembled WGS sequence"/>
</dbReference>
<dbReference type="PANTHER" id="PTHR43271:SF1">
    <property type="entry name" value="INNER MEMBRANE TRANSPORT PROTEIN YNFM"/>
    <property type="match status" value="1"/>
</dbReference>
<dbReference type="InterPro" id="IPR036259">
    <property type="entry name" value="MFS_trans_sf"/>
</dbReference>
<comment type="similarity">
    <text evidence="2">Belongs to the major facilitator superfamily.</text>
</comment>